<feature type="transmembrane region" description="Helical" evidence="1">
    <location>
        <begin position="233"/>
        <end position="255"/>
    </location>
</feature>
<dbReference type="InterPro" id="IPR052929">
    <property type="entry name" value="RNase_H-like_EbsB-rel"/>
</dbReference>
<dbReference type="Proteomes" id="UP000032141">
    <property type="component" value="Chromosome C7"/>
</dbReference>
<dbReference type="EnsemblPlants" id="Bo7g081940.1">
    <property type="protein sequence ID" value="Bo7g081940.1"/>
    <property type="gene ID" value="Bo7g081940"/>
</dbReference>
<organism evidence="3 4">
    <name type="scientific">Brassica oleracea var. oleracea</name>
    <dbReference type="NCBI Taxonomy" id="109376"/>
    <lineage>
        <taxon>Eukaryota</taxon>
        <taxon>Viridiplantae</taxon>
        <taxon>Streptophyta</taxon>
        <taxon>Embryophyta</taxon>
        <taxon>Tracheophyta</taxon>
        <taxon>Spermatophyta</taxon>
        <taxon>Magnoliopsida</taxon>
        <taxon>eudicotyledons</taxon>
        <taxon>Gunneridae</taxon>
        <taxon>Pentapetalae</taxon>
        <taxon>rosids</taxon>
        <taxon>malvids</taxon>
        <taxon>Brassicales</taxon>
        <taxon>Brassicaceae</taxon>
        <taxon>Brassiceae</taxon>
        <taxon>Brassica</taxon>
    </lineage>
</organism>
<proteinExistence type="predicted"/>
<evidence type="ECO:0000259" key="2">
    <source>
        <dbReference type="Pfam" id="PF13456"/>
    </source>
</evidence>
<dbReference type="PANTHER" id="PTHR47074:SF11">
    <property type="entry name" value="REVERSE TRANSCRIPTASE-LIKE PROTEIN"/>
    <property type="match status" value="1"/>
</dbReference>
<sequence>MSIVFVAAVIVLLRLQLQVSNWSGLKQFPVTNCAGVAIVVIGTSCHSLATPIAVFTYKRCFSRTSHHSNAVSVLGVTAFGGAGVLDGEVVPIFRDWFSVACVGSSVGAFKIVVFSILVLVWYGVVCIFGLFSATVKCPEDHWFAIFFAPVKSSELKCVVPHYVVWSGGWACFFYFAWFSRISGVGGLSSLEAHPRCIWLSPYKLLVVLSFMANISSFLFLKLLVTWGEFQLVLLLYVSCGWALVSLLMGFSYYAAWNKDKLVAGLGWVFSGPSIEAPINGSMVESSIGSPLIAEAFAAQSALCMVITLEFRSLEVFSDNLTLIRAISGEFQAKEIIGIVKDIRSISSEFANVSFSHFPRSENSIADGLAKGALQASLML</sequence>
<keyword evidence="1" id="KW-0812">Transmembrane</keyword>
<feature type="transmembrane region" description="Helical" evidence="1">
    <location>
        <begin position="204"/>
        <end position="227"/>
    </location>
</feature>
<feature type="transmembrane region" description="Helical" evidence="1">
    <location>
        <begin position="111"/>
        <end position="133"/>
    </location>
</feature>
<accession>A0A0D3DAT6</accession>
<dbReference type="GO" id="GO:0004523">
    <property type="term" value="F:RNA-DNA hybrid ribonuclease activity"/>
    <property type="evidence" value="ECO:0007669"/>
    <property type="project" value="InterPro"/>
</dbReference>
<dbReference type="OMA" id="LSFMANI"/>
<dbReference type="Gene3D" id="3.30.420.10">
    <property type="entry name" value="Ribonuclease H-like superfamily/Ribonuclease H"/>
    <property type="match status" value="1"/>
</dbReference>
<protein>
    <recommendedName>
        <fullName evidence="2">RNase H type-1 domain-containing protein</fullName>
    </recommendedName>
</protein>
<dbReference type="eggNOG" id="KOG1075">
    <property type="taxonomic scope" value="Eukaryota"/>
</dbReference>
<dbReference type="SUPFAM" id="SSF53098">
    <property type="entry name" value="Ribonuclease H-like"/>
    <property type="match status" value="1"/>
</dbReference>
<reference evidence="3" key="2">
    <citation type="submission" date="2015-03" db="UniProtKB">
        <authorList>
            <consortium name="EnsemblPlants"/>
        </authorList>
    </citation>
    <scope>IDENTIFICATION</scope>
</reference>
<keyword evidence="1" id="KW-0472">Membrane</keyword>
<reference evidence="3 4" key="1">
    <citation type="journal article" date="2014" name="Genome Biol.">
        <title>Transcriptome and methylome profiling reveals relics of genome dominance in the mesopolyploid Brassica oleracea.</title>
        <authorList>
            <person name="Parkin I.A."/>
            <person name="Koh C."/>
            <person name="Tang H."/>
            <person name="Robinson S.J."/>
            <person name="Kagale S."/>
            <person name="Clarke W.E."/>
            <person name="Town C.D."/>
            <person name="Nixon J."/>
            <person name="Krishnakumar V."/>
            <person name="Bidwell S.L."/>
            <person name="Denoeud F."/>
            <person name="Belcram H."/>
            <person name="Links M.G."/>
            <person name="Just J."/>
            <person name="Clarke C."/>
            <person name="Bender T."/>
            <person name="Huebert T."/>
            <person name="Mason A.S."/>
            <person name="Pires J.C."/>
            <person name="Barker G."/>
            <person name="Moore J."/>
            <person name="Walley P.G."/>
            <person name="Manoli S."/>
            <person name="Batley J."/>
            <person name="Edwards D."/>
            <person name="Nelson M.N."/>
            <person name="Wang X."/>
            <person name="Paterson A.H."/>
            <person name="King G."/>
            <person name="Bancroft I."/>
            <person name="Chalhoub B."/>
            <person name="Sharpe A.G."/>
        </authorList>
    </citation>
    <scope>NUCLEOTIDE SEQUENCE</scope>
    <source>
        <strain evidence="3 4">cv. TO1000</strain>
    </source>
</reference>
<feature type="transmembrane region" description="Helical" evidence="1">
    <location>
        <begin position="34"/>
        <end position="57"/>
    </location>
</feature>
<name>A0A0D3DAT6_BRAOL</name>
<feature type="domain" description="RNase H type-1" evidence="2">
    <location>
        <begin position="254"/>
        <end position="371"/>
    </location>
</feature>
<feature type="transmembrane region" description="Helical" evidence="1">
    <location>
        <begin position="162"/>
        <end position="183"/>
    </location>
</feature>
<evidence type="ECO:0000256" key="1">
    <source>
        <dbReference type="SAM" id="Phobius"/>
    </source>
</evidence>
<dbReference type="PANTHER" id="PTHR47074">
    <property type="entry name" value="BNAC02G40300D PROTEIN"/>
    <property type="match status" value="1"/>
</dbReference>
<dbReference type="AlphaFoldDB" id="A0A0D3DAT6"/>
<keyword evidence="1" id="KW-1133">Transmembrane helix</keyword>
<dbReference type="InterPro" id="IPR012337">
    <property type="entry name" value="RNaseH-like_sf"/>
</dbReference>
<dbReference type="InterPro" id="IPR036397">
    <property type="entry name" value="RNaseH_sf"/>
</dbReference>
<dbReference type="HOGENOM" id="CLU_730274_0_0_1"/>
<dbReference type="CDD" id="cd06222">
    <property type="entry name" value="RNase_H_like"/>
    <property type="match status" value="1"/>
</dbReference>
<evidence type="ECO:0000313" key="4">
    <source>
        <dbReference type="Proteomes" id="UP000032141"/>
    </source>
</evidence>
<keyword evidence="4" id="KW-1185">Reference proteome</keyword>
<dbReference type="GO" id="GO:0003676">
    <property type="term" value="F:nucleic acid binding"/>
    <property type="evidence" value="ECO:0007669"/>
    <property type="project" value="InterPro"/>
</dbReference>
<dbReference type="InterPro" id="IPR044730">
    <property type="entry name" value="RNase_H-like_dom_plant"/>
</dbReference>
<dbReference type="Pfam" id="PF13456">
    <property type="entry name" value="RVT_3"/>
    <property type="match status" value="1"/>
</dbReference>
<dbReference type="Gramene" id="Bo7g081940.1">
    <property type="protein sequence ID" value="Bo7g081940.1"/>
    <property type="gene ID" value="Bo7g081940"/>
</dbReference>
<dbReference type="InterPro" id="IPR002156">
    <property type="entry name" value="RNaseH_domain"/>
</dbReference>
<evidence type="ECO:0000313" key="3">
    <source>
        <dbReference type="EnsemblPlants" id="Bo7g081940.1"/>
    </source>
</evidence>